<evidence type="ECO:0000313" key="2">
    <source>
        <dbReference type="Proteomes" id="UP000001056"/>
    </source>
</evidence>
<proteinExistence type="predicted"/>
<protein>
    <submittedName>
        <fullName evidence="1">Uncharacterized protein</fullName>
    </submittedName>
</protein>
<gene>
    <name evidence="1" type="ORF">CHGG_03654</name>
</gene>
<organism evidence="1 2">
    <name type="scientific">Chaetomium globosum (strain ATCC 6205 / CBS 148.51 / DSM 1962 / NBRC 6347 / NRRL 1970)</name>
    <name type="common">Soil fungus</name>
    <dbReference type="NCBI Taxonomy" id="306901"/>
    <lineage>
        <taxon>Eukaryota</taxon>
        <taxon>Fungi</taxon>
        <taxon>Dikarya</taxon>
        <taxon>Ascomycota</taxon>
        <taxon>Pezizomycotina</taxon>
        <taxon>Sordariomycetes</taxon>
        <taxon>Sordariomycetidae</taxon>
        <taxon>Sordariales</taxon>
        <taxon>Chaetomiaceae</taxon>
        <taxon>Chaetomium</taxon>
    </lineage>
</organism>
<accession>Q2H800</accession>
<dbReference type="VEuPathDB" id="FungiDB:CHGG_03654"/>
<dbReference type="AlphaFoldDB" id="Q2H800"/>
<sequence length="143" mass="16127">MPLWNDRHLITYLRAELEKEIQRMDDEDPGMGTPIELEFAPMDTKLLPEWLDSATASPPAMNPCPGSSLPVINPPRFILQDTDFVEHGIKGAAIHIYQAQESAIQPNNMTWLCSLVWDNKGFNALNWHSRTTLPASSSLLWTV</sequence>
<dbReference type="HOGENOM" id="CLU_1805954_0_0_1"/>
<reference evidence="2" key="1">
    <citation type="journal article" date="2015" name="Genome Announc.">
        <title>Draft genome sequence of the cellulolytic fungus Chaetomium globosum.</title>
        <authorList>
            <person name="Cuomo C.A."/>
            <person name="Untereiner W.A."/>
            <person name="Ma L.-J."/>
            <person name="Grabherr M."/>
            <person name="Birren B.W."/>
        </authorList>
    </citation>
    <scope>NUCLEOTIDE SEQUENCE [LARGE SCALE GENOMIC DNA]</scope>
    <source>
        <strain evidence="2">ATCC 6205 / CBS 148.51 / DSM 1962 / NBRC 6347 / NRRL 1970</strain>
    </source>
</reference>
<keyword evidence="2" id="KW-1185">Reference proteome</keyword>
<dbReference type="EMBL" id="CH408030">
    <property type="protein sequence ID" value="EAQ91719.1"/>
    <property type="molecule type" value="Genomic_DNA"/>
</dbReference>
<dbReference type="RefSeq" id="XP_001230170.1">
    <property type="nucleotide sequence ID" value="XM_001230169.1"/>
</dbReference>
<name>Q2H800_CHAGB</name>
<dbReference type="Proteomes" id="UP000001056">
    <property type="component" value="Unassembled WGS sequence"/>
</dbReference>
<dbReference type="InParanoid" id="Q2H800"/>
<evidence type="ECO:0000313" key="1">
    <source>
        <dbReference type="EMBL" id="EAQ91719.1"/>
    </source>
</evidence>
<dbReference type="GeneID" id="4389050"/>